<dbReference type="GO" id="GO:0005507">
    <property type="term" value="F:copper ion binding"/>
    <property type="evidence" value="ECO:0007669"/>
    <property type="project" value="TreeGrafter"/>
</dbReference>
<feature type="transmembrane region" description="Helical" evidence="11">
    <location>
        <begin position="23"/>
        <end position="40"/>
    </location>
</feature>
<dbReference type="EMBL" id="CP001931">
    <property type="protein sequence ID" value="ADC90188.1"/>
    <property type="molecule type" value="Genomic_DNA"/>
</dbReference>
<evidence type="ECO:0000256" key="6">
    <source>
        <dbReference type="ARBA" id="ARBA00022741"/>
    </source>
</evidence>
<keyword evidence="4 11" id="KW-0812">Transmembrane</keyword>
<dbReference type="SUPFAM" id="SSF81653">
    <property type="entry name" value="Calcium ATPase, transduction domain A"/>
    <property type="match status" value="1"/>
</dbReference>
<evidence type="ECO:0000256" key="2">
    <source>
        <dbReference type="ARBA" id="ARBA00006024"/>
    </source>
</evidence>
<keyword evidence="8" id="KW-1278">Translocase</keyword>
<evidence type="ECO:0000313" key="13">
    <source>
        <dbReference type="EMBL" id="ADC90188.1"/>
    </source>
</evidence>
<name>D3SN58_THEAH</name>
<accession>D3SN58</accession>
<dbReference type="HOGENOM" id="CLU_001771_11_2_0"/>
<dbReference type="InterPro" id="IPR023214">
    <property type="entry name" value="HAD_sf"/>
</dbReference>
<dbReference type="RefSeq" id="WP_012992594.1">
    <property type="nucleotide sequence ID" value="NC_013894.1"/>
</dbReference>
<dbReference type="AlphaFoldDB" id="D3SN58"/>
<keyword evidence="10 11" id="KW-0472">Membrane</keyword>
<dbReference type="GO" id="GO:0005886">
    <property type="term" value="C:plasma membrane"/>
    <property type="evidence" value="ECO:0007669"/>
    <property type="project" value="UniProtKB-SubCell"/>
</dbReference>
<dbReference type="Gene3D" id="3.40.50.1000">
    <property type="entry name" value="HAD superfamily/HAD-like"/>
    <property type="match status" value="1"/>
</dbReference>
<dbReference type="InterPro" id="IPR018303">
    <property type="entry name" value="ATPase_P-typ_P_site"/>
</dbReference>
<dbReference type="Proteomes" id="UP000002043">
    <property type="component" value="Chromosome"/>
</dbReference>
<protein>
    <submittedName>
        <fullName evidence="13">Heavy metal translocating P-type ATPase</fullName>
    </submittedName>
</protein>
<comment type="subcellular location">
    <subcellularLocation>
        <location evidence="1">Cell membrane</location>
        <topology evidence="1">Multi-pass membrane protein</topology>
    </subcellularLocation>
</comment>
<dbReference type="NCBIfam" id="TIGR01525">
    <property type="entry name" value="ATPase-IB_hvy"/>
    <property type="match status" value="1"/>
</dbReference>
<dbReference type="Pfam" id="PF00702">
    <property type="entry name" value="Hydrolase"/>
    <property type="match status" value="1"/>
</dbReference>
<evidence type="ECO:0000313" key="14">
    <source>
        <dbReference type="Proteomes" id="UP000002043"/>
    </source>
</evidence>
<dbReference type="PRINTS" id="PR00119">
    <property type="entry name" value="CATATPASE"/>
</dbReference>
<feature type="transmembrane region" description="Helical" evidence="11">
    <location>
        <begin position="303"/>
        <end position="324"/>
    </location>
</feature>
<evidence type="ECO:0000256" key="8">
    <source>
        <dbReference type="ARBA" id="ARBA00022967"/>
    </source>
</evidence>
<evidence type="ECO:0000256" key="9">
    <source>
        <dbReference type="ARBA" id="ARBA00022989"/>
    </source>
</evidence>
<dbReference type="Gene3D" id="2.70.150.10">
    <property type="entry name" value="Calcium-transporting ATPase, cytoplasmic transduction domain A"/>
    <property type="match status" value="1"/>
</dbReference>
<dbReference type="SFLD" id="SFLDF00027">
    <property type="entry name" value="p-type_atpase"/>
    <property type="match status" value="1"/>
</dbReference>
<feature type="transmembrane region" description="Helical" evidence="11">
    <location>
        <begin position="640"/>
        <end position="660"/>
    </location>
</feature>
<dbReference type="NCBIfam" id="TIGR01511">
    <property type="entry name" value="ATPase-IB1_Cu"/>
    <property type="match status" value="1"/>
</dbReference>
<sequence length="664" mass="72806">MRHHHHHGEHHEHKAHVEHTEDIVRRAIISTFLTVPVLLYSKSFQELIGFSIRRFPGSEWIVPVFSTVVFLYGGTFFLKGMVQELSRKKPGMMTLVGLAISVAFIYSMSTVALGGMDFFWELTTLIVIMLWGHWIEMRSLLGASRAVEELVKLMPTKANLIKDGKIIEVHASELKPGDTVLVRPGEKVPADGIVVEGHTHVDESMLTGESRPVSKREGDRVVGGAINLEGSIKVKVEKAGEDTYLSQVLQLVKEAQMSRARLQDTADRVAYYLTLIAIGVGSLSLFFWWYVGSDIRFAVERAVTVMVIACPHALGLAIPLVVAFSTSYSAKRGILIRNRDAFERVKDVDAVIFDKTGTLTEGKFGISEVISQDIDRRGLLRLVASLENNSEHVIARAVVEEAMKEGLDLLPATNFKAHPGRGVTGEVEGHYLAVGTPLLMEELGVKLESHFLRKVRELEAQGKTVILVAIDGKSAGCIALSDRVRPESYEAVRELKAMGKRVIMLTGDSEEVARYVAEELGVDIFMARVLPHQKVEKIRELRSKGLKVAMVGDGVNDAPALLEADVGIAIGSGTQVAVESADIVLVKSDPRDVVRIIRLSRITVGKMLQNLFWATGYNVVAIPLAAGVAARWGIVLEPAVGALLMTASTVVVTVNALTMLRQLR</sequence>
<dbReference type="GO" id="GO:0060003">
    <property type="term" value="P:copper ion export"/>
    <property type="evidence" value="ECO:0007669"/>
    <property type="project" value="UniProtKB-ARBA"/>
</dbReference>
<dbReference type="InterPro" id="IPR036412">
    <property type="entry name" value="HAD-like_sf"/>
</dbReference>
<dbReference type="InterPro" id="IPR023298">
    <property type="entry name" value="ATPase_P-typ_TM_dom_sf"/>
</dbReference>
<evidence type="ECO:0000256" key="7">
    <source>
        <dbReference type="ARBA" id="ARBA00022840"/>
    </source>
</evidence>
<keyword evidence="7 11" id="KW-0067">ATP-binding</keyword>
<dbReference type="PANTHER" id="PTHR43520:SF8">
    <property type="entry name" value="P-TYPE CU(+) TRANSPORTER"/>
    <property type="match status" value="1"/>
</dbReference>
<evidence type="ECO:0000259" key="12">
    <source>
        <dbReference type="Pfam" id="PF00122"/>
    </source>
</evidence>
<dbReference type="GO" id="GO:0043682">
    <property type="term" value="F:P-type divalent copper transporter activity"/>
    <property type="evidence" value="ECO:0007669"/>
    <property type="project" value="TreeGrafter"/>
</dbReference>
<dbReference type="GO" id="GO:0016887">
    <property type="term" value="F:ATP hydrolysis activity"/>
    <property type="evidence" value="ECO:0007669"/>
    <property type="project" value="InterPro"/>
</dbReference>
<feature type="transmembrane region" description="Helical" evidence="11">
    <location>
        <begin position="90"/>
        <end position="112"/>
    </location>
</feature>
<evidence type="ECO:0000256" key="5">
    <source>
        <dbReference type="ARBA" id="ARBA00022723"/>
    </source>
</evidence>
<evidence type="ECO:0000256" key="1">
    <source>
        <dbReference type="ARBA" id="ARBA00004651"/>
    </source>
</evidence>
<dbReference type="NCBIfam" id="TIGR01494">
    <property type="entry name" value="ATPase_P-type"/>
    <property type="match status" value="1"/>
</dbReference>
<dbReference type="InterPro" id="IPR027256">
    <property type="entry name" value="P-typ_ATPase_IB"/>
</dbReference>
<organism evidence="13 14">
    <name type="scientific">Thermocrinis albus (strain DSM 14484 / JCM 11386 / HI 11/12)</name>
    <dbReference type="NCBI Taxonomy" id="638303"/>
    <lineage>
        <taxon>Bacteria</taxon>
        <taxon>Pseudomonadati</taxon>
        <taxon>Aquificota</taxon>
        <taxon>Aquificia</taxon>
        <taxon>Aquificales</taxon>
        <taxon>Aquificaceae</taxon>
        <taxon>Thermocrinis</taxon>
    </lineage>
</organism>
<evidence type="ECO:0000256" key="11">
    <source>
        <dbReference type="RuleBase" id="RU362081"/>
    </source>
</evidence>
<dbReference type="PROSITE" id="PS00154">
    <property type="entry name" value="ATPASE_E1_E2"/>
    <property type="match status" value="1"/>
</dbReference>
<gene>
    <name evidence="13" type="ordered locus">Thal_1559</name>
</gene>
<dbReference type="SUPFAM" id="SSF81665">
    <property type="entry name" value="Calcium ATPase, transmembrane domain M"/>
    <property type="match status" value="1"/>
</dbReference>
<feature type="transmembrane region" description="Helical" evidence="11">
    <location>
        <begin position="611"/>
        <end position="634"/>
    </location>
</feature>
<feature type="transmembrane region" description="Helical" evidence="11">
    <location>
        <begin position="118"/>
        <end position="135"/>
    </location>
</feature>
<dbReference type="SFLD" id="SFLDS00003">
    <property type="entry name" value="Haloacid_Dehalogenase"/>
    <property type="match status" value="1"/>
</dbReference>
<keyword evidence="14" id="KW-1185">Reference proteome</keyword>
<feature type="transmembrane region" description="Helical" evidence="11">
    <location>
        <begin position="269"/>
        <end position="291"/>
    </location>
</feature>
<dbReference type="GO" id="GO:0055070">
    <property type="term" value="P:copper ion homeostasis"/>
    <property type="evidence" value="ECO:0007669"/>
    <property type="project" value="TreeGrafter"/>
</dbReference>
<dbReference type="Pfam" id="PF00122">
    <property type="entry name" value="E1-E2_ATPase"/>
    <property type="match status" value="1"/>
</dbReference>
<evidence type="ECO:0000256" key="10">
    <source>
        <dbReference type="ARBA" id="ARBA00023136"/>
    </source>
</evidence>
<dbReference type="OrthoDB" id="9779at2"/>
<proteinExistence type="inferred from homology"/>
<dbReference type="FunFam" id="2.70.150.10:FF:000020">
    <property type="entry name" value="Copper-exporting P-type ATPase A"/>
    <property type="match status" value="1"/>
</dbReference>
<keyword evidence="6 11" id="KW-0547">Nucleotide-binding</keyword>
<dbReference type="InterPro" id="IPR023299">
    <property type="entry name" value="ATPase_P-typ_cyto_dom_N"/>
</dbReference>
<dbReference type="InterPro" id="IPR008250">
    <property type="entry name" value="ATPase_P-typ_transduc_dom_A_sf"/>
</dbReference>
<evidence type="ECO:0000256" key="3">
    <source>
        <dbReference type="ARBA" id="ARBA00022475"/>
    </source>
</evidence>
<dbReference type="STRING" id="638303.Thal_1559"/>
<dbReference type="KEGG" id="tal:Thal_1559"/>
<dbReference type="InterPro" id="IPR001757">
    <property type="entry name" value="P_typ_ATPase"/>
</dbReference>
<keyword evidence="5 11" id="KW-0479">Metal-binding</keyword>
<keyword evidence="9 11" id="KW-1133">Transmembrane helix</keyword>
<dbReference type="eggNOG" id="COG2217">
    <property type="taxonomic scope" value="Bacteria"/>
</dbReference>
<dbReference type="InterPro" id="IPR044492">
    <property type="entry name" value="P_typ_ATPase_HD_dom"/>
</dbReference>
<dbReference type="InterPro" id="IPR059000">
    <property type="entry name" value="ATPase_P-type_domA"/>
</dbReference>
<comment type="similarity">
    <text evidence="2 11">Belongs to the cation transport ATPase (P-type) (TC 3.A.3) family. Type IB subfamily.</text>
</comment>
<dbReference type="PANTHER" id="PTHR43520">
    <property type="entry name" value="ATP7, ISOFORM B"/>
    <property type="match status" value="1"/>
</dbReference>
<feature type="transmembrane region" description="Helical" evidence="11">
    <location>
        <begin position="60"/>
        <end position="78"/>
    </location>
</feature>
<feature type="domain" description="P-type ATPase A" evidence="12">
    <location>
        <begin position="153"/>
        <end position="253"/>
    </location>
</feature>
<keyword evidence="3 11" id="KW-1003">Cell membrane</keyword>
<reference evidence="14" key="1">
    <citation type="journal article" date="2010" name="Stand. Genomic Sci.">
        <title>Complete genome sequence of Thermocrinis albus type strain (HI 11/12T).</title>
        <authorList>
            <person name="Wirth R."/>
            <person name="Sikorski J."/>
            <person name="Brambilla E."/>
            <person name="Misra M."/>
            <person name="Lapidus A."/>
            <person name="Copeland A."/>
            <person name="Nolan M."/>
            <person name="Lucas S."/>
            <person name="Chen F."/>
            <person name="Tice H."/>
            <person name="Cheng J.F."/>
            <person name="Han C."/>
            <person name="Detter J.C."/>
            <person name="Tapia R."/>
            <person name="Bruce D."/>
            <person name="Goodwin L."/>
            <person name="Pitluck S."/>
            <person name="Pati A."/>
            <person name="Anderson I."/>
            <person name="Ivanova N."/>
            <person name="Mavromatis K."/>
            <person name="Mikhailova N."/>
            <person name="Chen A."/>
            <person name="Palaniappan K."/>
            <person name="Bilek Y."/>
            <person name="Hader T."/>
            <person name="Land M."/>
            <person name="Hauser L."/>
            <person name="Chang Y.J."/>
            <person name="Jeffries C.D."/>
            <person name="Tindall B.J."/>
            <person name="Rohde M."/>
            <person name="Goker M."/>
            <person name="Bristow J."/>
            <person name="Eisen J.A."/>
            <person name="Markowitz V."/>
            <person name="Hugenholtz P."/>
            <person name="Kyrpides N.C."/>
            <person name="Klenk H.P."/>
        </authorList>
    </citation>
    <scope>NUCLEOTIDE SEQUENCE [LARGE SCALE GENOMIC DNA]</scope>
    <source>
        <strain evidence="14">DSM 14484 / JCM 11386 / HI 11/12</strain>
    </source>
</reference>
<dbReference type="SUPFAM" id="SSF56784">
    <property type="entry name" value="HAD-like"/>
    <property type="match status" value="1"/>
</dbReference>
<evidence type="ECO:0000256" key="4">
    <source>
        <dbReference type="ARBA" id="ARBA00022692"/>
    </source>
</evidence>
<dbReference type="SFLD" id="SFLDG00002">
    <property type="entry name" value="C1.7:_P-type_atpase_like"/>
    <property type="match status" value="1"/>
</dbReference>
<dbReference type="Gene3D" id="3.40.1110.10">
    <property type="entry name" value="Calcium-transporting ATPase, cytoplasmic domain N"/>
    <property type="match status" value="1"/>
</dbReference>
<dbReference type="GO" id="GO:0005524">
    <property type="term" value="F:ATP binding"/>
    <property type="evidence" value="ECO:0007669"/>
    <property type="project" value="UniProtKB-UniRule"/>
</dbReference>